<protein>
    <submittedName>
        <fullName evidence="2">COX1 oxidase</fullName>
    </submittedName>
</protein>
<dbReference type="Gene3D" id="1.20.210.10">
    <property type="entry name" value="Cytochrome c oxidase-like, subunit I domain"/>
    <property type="match status" value="1"/>
</dbReference>
<dbReference type="Proteomes" id="UP000668214">
    <property type="component" value="Unassembled WGS sequence"/>
</dbReference>
<organism evidence="2 3">
    <name type="scientific">Pseudoatta argentina</name>
    <dbReference type="NCBI Taxonomy" id="621737"/>
    <lineage>
        <taxon>Eukaryota</taxon>
        <taxon>Metazoa</taxon>
        <taxon>Ecdysozoa</taxon>
        <taxon>Arthropoda</taxon>
        <taxon>Hexapoda</taxon>
        <taxon>Insecta</taxon>
        <taxon>Pterygota</taxon>
        <taxon>Neoptera</taxon>
        <taxon>Endopterygota</taxon>
        <taxon>Hymenoptera</taxon>
        <taxon>Apocrita</taxon>
        <taxon>Aculeata</taxon>
        <taxon>Formicoidea</taxon>
        <taxon>Formicidae</taxon>
        <taxon>Myrmicinae</taxon>
        <taxon>Pseudoatta</taxon>
    </lineage>
</organism>
<proteinExistence type="predicted"/>
<feature type="transmembrane region" description="Helical" evidence="1">
    <location>
        <begin position="60"/>
        <end position="82"/>
    </location>
</feature>
<reference evidence="2" key="1">
    <citation type="submission" date="2020-02" db="EMBL/GenBank/DDBJ databases">
        <title>Relaxed selection underlies rapid genomic changes in the transitions from sociality to social parasitism in ants.</title>
        <authorList>
            <person name="Bi X."/>
        </authorList>
    </citation>
    <scope>NUCLEOTIDE SEQUENCE</scope>
    <source>
        <strain evidence="2">BGI-DK2014c</strain>
        <tissue evidence="2">Whole body</tissue>
    </source>
</reference>
<keyword evidence="3" id="KW-1185">Reference proteome</keyword>
<feature type="non-terminal residue" evidence="2">
    <location>
        <position position="159"/>
    </location>
</feature>
<gene>
    <name evidence="2" type="primary">Coi</name>
    <name evidence="2" type="ORF">G6Z78_0003884</name>
</gene>
<feature type="transmembrane region" description="Helical" evidence="1">
    <location>
        <begin position="94"/>
        <end position="114"/>
    </location>
</feature>
<accession>A0A836EV90</accession>
<evidence type="ECO:0000256" key="1">
    <source>
        <dbReference type="SAM" id="Phobius"/>
    </source>
</evidence>
<dbReference type="InterPro" id="IPR036927">
    <property type="entry name" value="Cyt_c_oxase-like_su1_sf"/>
</dbReference>
<comment type="caution">
    <text evidence="2">The sequence shown here is derived from an EMBL/GenBank/DDBJ whole genome shotgun (WGS) entry which is preliminary data.</text>
</comment>
<dbReference type="AlphaFoldDB" id="A0A836EV90"/>
<dbReference type="SUPFAM" id="SSF81442">
    <property type="entry name" value="Cytochrome c oxidase subunit I-like"/>
    <property type="match status" value="1"/>
</dbReference>
<evidence type="ECO:0000313" key="3">
    <source>
        <dbReference type="Proteomes" id="UP000668214"/>
    </source>
</evidence>
<keyword evidence="1" id="KW-0812">Transmembrane</keyword>
<keyword evidence="1" id="KW-1133">Transmembrane helix</keyword>
<feature type="non-terminal residue" evidence="2">
    <location>
        <position position="1"/>
    </location>
</feature>
<sequence>MVQKEGKWVPYKLKERDMERRLVICNDNKGYKILTFTTISYSSYFKKFFIFRNRHRMNPLYLIPPLTSNIFHRGLLIVLTIFSFHIGNFYHCSIMYILLVSLPLFVTITILLTVRNLSTSFFDPSGRGNPILYQHLFFRTSRSLYFNPPRIWVNFSHYY</sequence>
<evidence type="ECO:0000313" key="2">
    <source>
        <dbReference type="EMBL" id="KAG5322661.1"/>
    </source>
</evidence>
<name>A0A836EV90_9HYME</name>
<dbReference type="EMBL" id="JAANIA010000942">
    <property type="protein sequence ID" value="KAG5322661.1"/>
    <property type="molecule type" value="Genomic_DNA"/>
</dbReference>
<keyword evidence="1" id="KW-0472">Membrane</keyword>